<dbReference type="Pfam" id="PF00096">
    <property type="entry name" value="zf-C2H2"/>
    <property type="match status" value="1"/>
</dbReference>
<feature type="compositionally biased region" description="Low complexity" evidence="11">
    <location>
        <begin position="448"/>
        <end position="461"/>
    </location>
</feature>
<evidence type="ECO:0000313" key="13">
    <source>
        <dbReference type="EMBL" id="KAJ1528488.1"/>
    </source>
</evidence>
<dbReference type="GO" id="GO:0000981">
    <property type="term" value="F:DNA-binding transcription factor activity, RNA polymerase II-specific"/>
    <property type="evidence" value="ECO:0007669"/>
    <property type="project" value="TreeGrafter"/>
</dbReference>
<dbReference type="InterPro" id="IPR050717">
    <property type="entry name" value="C2H2-ZF_Transcription_Reg"/>
</dbReference>
<evidence type="ECO:0000256" key="2">
    <source>
        <dbReference type="ARBA" id="ARBA00022723"/>
    </source>
</evidence>
<keyword evidence="14" id="KW-1185">Reference proteome</keyword>
<dbReference type="InterPro" id="IPR013087">
    <property type="entry name" value="Znf_C2H2_type"/>
</dbReference>
<dbReference type="FunFam" id="3.30.160.60:FF:001499">
    <property type="entry name" value="Zinc finger protein"/>
    <property type="match status" value="1"/>
</dbReference>
<evidence type="ECO:0000313" key="14">
    <source>
        <dbReference type="Proteomes" id="UP001075354"/>
    </source>
</evidence>
<keyword evidence="5" id="KW-0862">Zinc</keyword>
<comment type="subcellular location">
    <subcellularLocation>
        <location evidence="1">Nucleus</location>
    </subcellularLocation>
</comment>
<keyword evidence="9" id="KW-0539">Nucleus</keyword>
<dbReference type="EMBL" id="JAPTSV010000004">
    <property type="protein sequence ID" value="KAJ1528488.1"/>
    <property type="molecule type" value="Genomic_DNA"/>
</dbReference>
<dbReference type="GO" id="GO:0005634">
    <property type="term" value="C:nucleus"/>
    <property type="evidence" value="ECO:0007669"/>
    <property type="project" value="UniProtKB-SubCell"/>
</dbReference>
<name>A0AAV7XTU1_9NEOP</name>
<protein>
    <recommendedName>
        <fullName evidence="12">C2H2-type domain-containing protein</fullName>
    </recommendedName>
</protein>
<feature type="region of interest" description="Disordered" evidence="11">
    <location>
        <begin position="405"/>
        <end position="490"/>
    </location>
</feature>
<proteinExistence type="predicted"/>
<evidence type="ECO:0000256" key="3">
    <source>
        <dbReference type="ARBA" id="ARBA00022737"/>
    </source>
</evidence>
<reference evidence="13" key="1">
    <citation type="submission" date="2022-12" db="EMBL/GenBank/DDBJ databases">
        <title>Chromosome-level genome assembly of the bean flower thrips Megalurothrips usitatus.</title>
        <authorList>
            <person name="Ma L."/>
            <person name="Liu Q."/>
            <person name="Li H."/>
            <person name="Cai W."/>
        </authorList>
    </citation>
    <scope>NUCLEOTIDE SEQUENCE</scope>
    <source>
        <strain evidence="13">Cailab_2022a</strain>
    </source>
</reference>
<keyword evidence="8" id="KW-0804">Transcription</keyword>
<dbReference type="GO" id="GO:0008270">
    <property type="term" value="F:zinc ion binding"/>
    <property type="evidence" value="ECO:0007669"/>
    <property type="project" value="UniProtKB-KW"/>
</dbReference>
<dbReference type="FunFam" id="3.30.160.60:FF:001385">
    <property type="entry name" value="zinc finger protein 774"/>
    <property type="match status" value="1"/>
</dbReference>
<evidence type="ECO:0000256" key="4">
    <source>
        <dbReference type="ARBA" id="ARBA00022771"/>
    </source>
</evidence>
<evidence type="ECO:0000256" key="10">
    <source>
        <dbReference type="PROSITE-ProRule" id="PRU00042"/>
    </source>
</evidence>
<dbReference type="PROSITE" id="PS50157">
    <property type="entry name" value="ZINC_FINGER_C2H2_2"/>
    <property type="match status" value="2"/>
</dbReference>
<feature type="domain" description="C2H2-type" evidence="12">
    <location>
        <begin position="537"/>
        <end position="559"/>
    </location>
</feature>
<evidence type="ECO:0000256" key="6">
    <source>
        <dbReference type="ARBA" id="ARBA00023015"/>
    </source>
</evidence>
<keyword evidence="7" id="KW-0238">DNA-binding</keyword>
<feature type="domain" description="C2H2-type" evidence="12">
    <location>
        <begin position="509"/>
        <end position="536"/>
    </location>
</feature>
<dbReference type="Proteomes" id="UP001075354">
    <property type="component" value="Chromosome 4"/>
</dbReference>
<keyword evidence="3" id="KW-0677">Repeat</keyword>
<evidence type="ECO:0000256" key="11">
    <source>
        <dbReference type="SAM" id="MobiDB-lite"/>
    </source>
</evidence>
<dbReference type="PANTHER" id="PTHR14196:SF10">
    <property type="entry name" value="C2H2-TYPE DOMAIN-CONTAINING PROTEIN"/>
    <property type="match status" value="1"/>
</dbReference>
<dbReference type="PANTHER" id="PTHR14196">
    <property type="entry name" value="ODD-SKIPPED - RELATED"/>
    <property type="match status" value="1"/>
</dbReference>
<dbReference type="GO" id="GO:0009880">
    <property type="term" value="P:embryonic pattern specification"/>
    <property type="evidence" value="ECO:0007669"/>
    <property type="project" value="TreeGrafter"/>
</dbReference>
<feature type="compositionally biased region" description="Gly residues" evidence="11">
    <location>
        <begin position="473"/>
        <end position="488"/>
    </location>
</feature>
<dbReference type="AlphaFoldDB" id="A0AAV7XTU1"/>
<keyword evidence="4 10" id="KW-0863">Zinc-finger</keyword>
<evidence type="ECO:0000256" key="9">
    <source>
        <dbReference type="ARBA" id="ARBA00023242"/>
    </source>
</evidence>
<evidence type="ECO:0000259" key="12">
    <source>
        <dbReference type="PROSITE" id="PS50157"/>
    </source>
</evidence>
<dbReference type="Gene3D" id="3.30.160.60">
    <property type="entry name" value="Classic Zinc Finger"/>
    <property type="match status" value="2"/>
</dbReference>
<dbReference type="SUPFAM" id="SSF57667">
    <property type="entry name" value="beta-beta-alpha zinc fingers"/>
    <property type="match status" value="1"/>
</dbReference>
<feature type="region of interest" description="Disordered" evidence="11">
    <location>
        <begin position="334"/>
        <end position="378"/>
    </location>
</feature>
<dbReference type="GO" id="GO:0000977">
    <property type="term" value="F:RNA polymerase II transcription regulatory region sequence-specific DNA binding"/>
    <property type="evidence" value="ECO:0007669"/>
    <property type="project" value="TreeGrafter"/>
</dbReference>
<organism evidence="13 14">
    <name type="scientific">Megalurothrips usitatus</name>
    <name type="common">bean blossom thrips</name>
    <dbReference type="NCBI Taxonomy" id="439358"/>
    <lineage>
        <taxon>Eukaryota</taxon>
        <taxon>Metazoa</taxon>
        <taxon>Ecdysozoa</taxon>
        <taxon>Arthropoda</taxon>
        <taxon>Hexapoda</taxon>
        <taxon>Insecta</taxon>
        <taxon>Pterygota</taxon>
        <taxon>Neoptera</taxon>
        <taxon>Paraneoptera</taxon>
        <taxon>Thysanoptera</taxon>
        <taxon>Terebrantia</taxon>
        <taxon>Thripoidea</taxon>
        <taxon>Thripidae</taxon>
        <taxon>Megalurothrips</taxon>
    </lineage>
</organism>
<feature type="compositionally biased region" description="Pro residues" evidence="11">
    <location>
        <begin position="26"/>
        <end position="56"/>
    </location>
</feature>
<evidence type="ECO:0000256" key="7">
    <source>
        <dbReference type="ARBA" id="ARBA00023125"/>
    </source>
</evidence>
<dbReference type="InterPro" id="IPR036236">
    <property type="entry name" value="Znf_C2H2_sf"/>
</dbReference>
<dbReference type="PROSITE" id="PS00028">
    <property type="entry name" value="ZINC_FINGER_C2H2_1"/>
    <property type="match status" value="2"/>
</dbReference>
<gene>
    <name evidence="13" type="ORF">ONE63_006897</name>
</gene>
<evidence type="ECO:0000256" key="8">
    <source>
        <dbReference type="ARBA" id="ARBA00023163"/>
    </source>
</evidence>
<evidence type="ECO:0000256" key="1">
    <source>
        <dbReference type="ARBA" id="ARBA00004123"/>
    </source>
</evidence>
<dbReference type="SMART" id="SM00355">
    <property type="entry name" value="ZnF_C2H2"/>
    <property type="match status" value="2"/>
</dbReference>
<keyword evidence="2" id="KW-0479">Metal-binding</keyword>
<evidence type="ECO:0000256" key="5">
    <source>
        <dbReference type="ARBA" id="ARBA00022833"/>
    </source>
</evidence>
<dbReference type="GO" id="GO:0048619">
    <property type="term" value="P:embryonic hindgut morphogenesis"/>
    <property type="evidence" value="ECO:0007669"/>
    <property type="project" value="TreeGrafter"/>
</dbReference>
<comment type="caution">
    <text evidence="13">The sequence shown here is derived from an EMBL/GenBank/DDBJ whole genome shotgun (WGS) entry which is preliminary data.</text>
</comment>
<feature type="region of interest" description="Disordered" evidence="11">
    <location>
        <begin position="20"/>
        <end position="68"/>
    </location>
</feature>
<sequence>MDCSETAVLIGNRCGLWSGLPALPRTAPPRAAPPRPAPPRAAPRPAPPPAQPPQTPRGPASPLSGYSMKFQGSDSELLGMPADSLLMGSMACWGSGLSGLSGLSSPDNYKLLLEEDKASLDSLDSKVAMDTLDSLLLSSTDDVADVGDVDDVVTEDNFAELKPLPPFTGYTAHLNINGISGHHYHTIAAPLSPDPGLVETSLETNNNTQVTNHNHVHTSDSASTASTASNASSVGLSYYQDHHVVSSSTGCGLDDIKEEASDYTSLLDNEDIAALIGSAIADTTVPSVVDSVNDVGDASRDSWMDLDAWIDTACSSNDKGHTAMLPVSLQDFSGSQFSVSPPHTPSQTQSSTPSSGAPSAPSTLQSLLGYTVGPSPQQPMLVKREATTSCSSFTSSGLLAVKREATTSFPGPPGPPSSLLHSRLQNGPPPPPPVSTTDPSHGLRYHYSPTSTTSSTSPVSTKKSRNRSKNKNNGGGGGSATSSGGGGVASSSSLVYTADGLLGKEKPVHRCTICSRGFLNKSNIKVHLRTHTGEKPFRCEVCGKAFRQKAHLLKHAMIHKRIGRDDPHGYPHELRCD</sequence>
<accession>A0AAV7XTU1</accession>
<keyword evidence="6" id="KW-0805">Transcription regulation</keyword>
<feature type="compositionally biased region" description="Low complexity" evidence="11">
    <location>
        <begin position="338"/>
        <end position="363"/>
    </location>
</feature>